<dbReference type="PANTHER" id="PTHR22603:SF66">
    <property type="entry name" value="ETHANOLAMINE KINASE"/>
    <property type="match status" value="1"/>
</dbReference>
<dbReference type="CDD" id="cd05151">
    <property type="entry name" value="ChoK-like"/>
    <property type="match status" value="1"/>
</dbReference>
<dbReference type="Pfam" id="PF13412">
    <property type="entry name" value="HTH_24"/>
    <property type="match status" value="1"/>
</dbReference>
<dbReference type="Pfam" id="PF01633">
    <property type="entry name" value="Choline_kinase"/>
    <property type="match status" value="1"/>
</dbReference>
<organism evidence="2 3">
    <name type="scientific">Anaerosacchariphilus hominis</name>
    <dbReference type="NCBI Taxonomy" id="2763017"/>
    <lineage>
        <taxon>Bacteria</taxon>
        <taxon>Bacillati</taxon>
        <taxon>Bacillota</taxon>
        <taxon>Clostridia</taxon>
        <taxon>Lachnospirales</taxon>
        <taxon>Lachnospiraceae</taxon>
        <taxon>Anaerosacchariphilus</taxon>
    </lineage>
</organism>
<dbReference type="GO" id="GO:0006646">
    <property type="term" value="P:phosphatidylethanolamine biosynthetic process"/>
    <property type="evidence" value="ECO:0007669"/>
    <property type="project" value="TreeGrafter"/>
</dbReference>
<reference evidence="2" key="1">
    <citation type="submission" date="2020-08" db="EMBL/GenBank/DDBJ databases">
        <title>Genome public.</title>
        <authorList>
            <person name="Liu C."/>
            <person name="Sun Q."/>
        </authorList>
    </citation>
    <scope>NUCLEOTIDE SEQUENCE</scope>
    <source>
        <strain evidence="2">NSJ-68</strain>
    </source>
</reference>
<dbReference type="SUPFAM" id="SSF56112">
    <property type="entry name" value="Protein kinase-like (PK-like)"/>
    <property type="match status" value="1"/>
</dbReference>
<dbReference type="InterPro" id="IPR025877">
    <property type="entry name" value="MobA-like_NTP_Trfase"/>
</dbReference>
<protein>
    <submittedName>
        <fullName evidence="2">Phosphotransferase</fullName>
    </submittedName>
</protein>
<dbReference type="PANTHER" id="PTHR22603">
    <property type="entry name" value="CHOLINE/ETHANOALAMINE KINASE"/>
    <property type="match status" value="1"/>
</dbReference>
<evidence type="ECO:0000313" key="3">
    <source>
        <dbReference type="Proteomes" id="UP000649345"/>
    </source>
</evidence>
<dbReference type="Gene3D" id="3.30.200.20">
    <property type="entry name" value="Phosphorylase Kinase, domain 1"/>
    <property type="match status" value="1"/>
</dbReference>
<dbReference type="RefSeq" id="WP_186873358.1">
    <property type="nucleotide sequence ID" value="NZ_JACOOR010000002.1"/>
</dbReference>
<dbReference type="InterPro" id="IPR029044">
    <property type="entry name" value="Nucleotide-diphossugar_trans"/>
</dbReference>
<dbReference type="Gene3D" id="3.90.550.10">
    <property type="entry name" value="Spore Coat Polysaccharide Biosynthesis Protein SpsA, Chain A"/>
    <property type="match status" value="1"/>
</dbReference>
<keyword evidence="3" id="KW-1185">Reference proteome</keyword>
<dbReference type="SUPFAM" id="SSF53448">
    <property type="entry name" value="Nucleotide-diphospho-sugar transferases"/>
    <property type="match status" value="1"/>
</dbReference>
<dbReference type="Gene3D" id="3.90.1200.10">
    <property type="match status" value="1"/>
</dbReference>
<accession>A0A923RKZ8</accession>
<evidence type="ECO:0000259" key="1">
    <source>
        <dbReference type="Pfam" id="PF12804"/>
    </source>
</evidence>
<comment type="caution">
    <text evidence="2">The sequence shown here is derived from an EMBL/GenBank/DDBJ whole genome shotgun (WGS) entry which is preliminary data.</text>
</comment>
<dbReference type="GO" id="GO:0004305">
    <property type="term" value="F:ethanolamine kinase activity"/>
    <property type="evidence" value="ECO:0007669"/>
    <property type="project" value="TreeGrafter"/>
</dbReference>
<dbReference type="GO" id="GO:0016779">
    <property type="term" value="F:nucleotidyltransferase activity"/>
    <property type="evidence" value="ECO:0007669"/>
    <property type="project" value="UniProtKB-ARBA"/>
</dbReference>
<evidence type="ECO:0000313" key="2">
    <source>
        <dbReference type="EMBL" id="MBC5658702.1"/>
    </source>
</evidence>
<dbReference type="EMBL" id="JACOOR010000002">
    <property type="protein sequence ID" value="MBC5658702.1"/>
    <property type="molecule type" value="Genomic_DNA"/>
</dbReference>
<gene>
    <name evidence="2" type="ORF">H8S44_02795</name>
</gene>
<feature type="domain" description="MobA-like NTP transferase" evidence="1">
    <location>
        <begin position="69"/>
        <end position="169"/>
    </location>
</feature>
<sequence length="584" mass="68510">MNKQKCDILLALNNSPFINQRLLSETSGYSLGIVNRCLKELLEKGYLNEEMQPTELAKEELEKSRPERAVILAAGYGMRMIPINTETPKGLLQVNGETLIERVIRQLQEVGVRDITVVTGFMKEAYEFLIDQYEIQMVINMDYASKNNLHSMALIKEKLRNAYVVPCDIWCEENPFHRNELYPWYMVCDLVDDESNVRVNRKQELVRTELGGNRMVGIAYITGEAEQKLQDKLGNMDVCPEYQECFWEEALFDDDRMYVAARMVPSQKVYEINTYEELRELDASSKQLDSRVLRQISEILQVTDQKIESITVLKKGMTNRSFLFSCEGQRYIMRIPGEGTGELINRQQEYAVYQALADSHISDQVVYMNPENGYKMTRYLEQVHNCDANDQEEVRKCMVFLRKFHEKKLQVAHAFDLFEKLEFYEALWKGADSCFRDYRETKRKVYELKKYIDEQPKEWTLTHIDAVPDNFLIADSDEAEIHLIDWEYAGMQDPHVDIAMFAIYAMYDRAQVEALIDAYFPEGCSEAVRRKIYCYIAVCGLLWSNWCEYKRQLGVEFGEYSIRQYRYAKEYYRIFQEEQNGISG</sequence>
<dbReference type="Pfam" id="PF12804">
    <property type="entry name" value="NTP_transf_3"/>
    <property type="match status" value="1"/>
</dbReference>
<dbReference type="GO" id="GO:0005737">
    <property type="term" value="C:cytoplasm"/>
    <property type="evidence" value="ECO:0007669"/>
    <property type="project" value="TreeGrafter"/>
</dbReference>
<proteinExistence type="predicted"/>
<dbReference type="Proteomes" id="UP000649345">
    <property type="component" value="Unassembled WGS sequence"/>
</dbReference>
<name>A0A923RKZ8_9FIRM</name>
<dbReference type="AlphaFoldDB" id="A0A923RKZ8"/>
<dbReference type="InterPro" id="IPR011009">
    <property type="entry name" value="Kinase-like_dom_sf"/>
</dbReference>